<protein>
    <recommendedName>
        <fullName evidence="2">non-specific protein-tyrosine kinase</fullName>
        <ecNumber evidence="2">2.7.10.2</ecNumber>
    </recommendedName>
</protein>
<evidence type="ECO:0000256" key="3">
    <source>
        <dbReference type="ARBA" id="ARBA00022679"/>
    </source>
</evidence>
<dbReference type="RefSeq" id="WP_263826713.1">
    <property type="nucleotide sequence ID" value="NZ_JAOWLB010000001.1"/>
</dbReference>
<evidence type="ECO:0000256" key="2">
    <source>
        <dbReference type="ARBA" id="ARBA00011903"/>
    </source>
</evidence>
<dbReference type="CDD" id="cd05387">
    <property type="entry name" value="BY-kinase"/>
    <property type="match status" value="1"/>
</dbReference>
<feature type="compositionally biased region" description="Polar residues" evidence="10">
    <location>
        <begin position="7"/>
        <end position="26"/>
    </location>
</feature>
<accession>A0ABT3ADY4</accession>
<feature type="region of interest" description="Disordered" evidence="10">
    <location>
        <begin position="738"/>
        <end position="759"/>
    </location>
</feature>
<evidence type="ECO:0000256" key="7">
    <source>
        <dbReference type="ARBA" id="ARBA00023137"/>
    </source>
</evidence>
<keyword evidence="3" id="KW-0808">Transferase</keyword>
<keyword evidence="11" id="KW-0812">Transmembrane</keyword>
<dbReference type="InterPro" id="IPR050445">
    <property type="entry name" value="Bact_polysacc_biosynth/exp"/>
</dbReference>
<evidence type="ECO:0000256" key="4">
    <source>
        <dbReference type="ARBA" id="ARBA00022741"/>
    </source>
</evidence>
<dbReference type="PANTHER" id="PTHR32309:SF13">
    <property type="entry name" value="FERRIC ENTEROBACTIN TRANSPORT PROTEIN FEPE"/>
    <property type="match status" value="1"/>
</dbReference>
<dbReference type="EC" id="2.7.10.2" evidence="2"/>
<evidence type="ECO:0000256" key="9">
    <source>
        <dbReference type="SAM" id="Coils"/>
    </source>
</evidence>
<dbReference type="InterPro" id="IPR027417">
    <property type="entry name" value="P-loop_NTPase"/>
</dbReference>
<keyword evidence="11" id="KW-1133">Transmembrane helix</keyword>
<keyword evidence="6" id="KW-0067">ATP-binding</keyword>
<keyword evidence="7" id="KW-0829">Tyrosine-protein kinase</keyword>
<keyword evidence="9" id="KW-0175">Coiled coil</keyword>
<keyword evidence="11" id="KW-0472">Membrane</keyword>
<dbReference type="PANTHER" id="PTHR32309">
    <property type="entry name" value="TYROSINE-PROTEIN KINASE"/>
    <property type="match status" value="1"/>
</dbReference>
<feature type="transmembrane region" description="Helical" evidence="11">
    <location>
        <begin position="49"/>
        <end position="67"/>
    </location>
</feature>
<keyword evidence="5" id="KW-0418">Kinase</keyword>
<evidence type="ECO:0000259" key="12">
    <source>
        <dbReference type="Pfam" id="PF13614"/>
    </source>
</evidence>
<dbReference type="SUPFAM" id="SSF52540">
    <property type="entry name" value="P-loop containing nucleoside triphosphate hydrolases"/>
    <property type="match status" value="1"/>
</dbReference>
<dbReference type="Proteomes" id="UP001320899">
    <property type="component" value="Unassembled WGS sequence"/>
</dbReference>
<feature type="domain" description="AAA" evidence="12">
    <location>
        <begin position="560"/>
        <end position="691"/>
    </location>
</feature>
<comment type="caution">
    <text evidence="13">The sequence shown here is derived from an EMBL/GenBank/DDBJ whole genome shotgun (WGS) entry which is preliminary data.</text>
</comment>
<evidence type="ECO:0000256" key="10">
    <source>
        <dbReference type="SAM" id="MobiDB-lite"/>
    </source>
</evidence>
<reference evidence="13 14" key="1">
    <citation type="submission" date="2022-10" db="EMBL/GenBank/DDBJ databases">
        <title>Ruegeria sp. nov., isolated from ocean surface sediments.</title>
        <authorList>
            <person name="He W."/>
            <person name="Xue H.-P."/>
            <person name="Zhang D.-F."/>
        </authorList>
    </citation>
    <scope>NUCLEOTIDE SEQUENCE [LARGE SCALE GENOMIC DNA]</scope>
    <source>
        <strain evidence="13 14">XHP0148</strain>
    </source>
</reference>
<gene>
    <name evidence="13" type="ORF">OE747_00815</name>
</gene>
<sequence length="759" mass="83128">MLGGVSVSWSVNEDNATSTTRKQRNGSMNGEVSLADIFRQSFAFLRRHAVRILFLGFVCAALMILAVQQMERLYKSSAQLLIERPATNPIEAENPTFPTTGTGYVDSQILLIEADDTLIKVVRDADLTSEPFFQSQPPGILDQGIAALKSLLLAREENEKALPEGAPDRPTLNAKNKLSEALTVSREGETNVITIDIRANSPSLSRRVAEAVAATYVELRLDQRREDARQISKWIDARAEELRQEVSRAEQAVTDFRVKHGLIGEAGGVTLSNQQMTELNAELVAANANLALKQAALERARALQQQGGDILNLPEVQTSEILTELRLQLLEIELRERDLSATSGSNNTRLQQVREQKAAIERQIGDQVNRMIGVLANEVETAENHVKLLTDALSLVGGQSSIEIRNNVDLQQLERVAEAYRIRYERYLNNAGLAEEITSFSTSGTQVVTSATVPLEPVYPPVKVFVILSFMLGNIAGILWGLAREALDTTFKTSAQVESVLGLKVLVQLPKLSKTQRIPDIIEQEPLAPYTERIAALRYSLRNDRSGDNLAPVICLASTTPQEGKTSIAAAMATSGSVTGQRVLLIDGDLRRAGLSAQFGLEDEVGLADILQGSEWKSAPSGTDGVLDILPAGILTDMPINALESPRLGELLDRARRDYDMIIIDGPPAANAADSAILSQNSDKVVFVVRWGQTEFSAAERALTRLSRRKIVGAVINFSELDDDPWLGETYRLYDRPHATSKKPRTGKVTSIADWGRRA</sequence>
<organism evidence="13 14">
    <name type="scientific">Ruegeria aquimaris</name>
    <dbReference type="NCBI Taxonomy" id="2984333"/>
    <lineage>
        <taxon>Bacteria</taxon>
        <taxon>Pseudomonadati</taxon>
        <taxon>Pseudomonadota</taxon>
        <taxon>Alphaproteobacteria</taxon>
        <taxon>Rhodobacterales</taxon>
        <taxon>Roseobacteraceae</taxon>
        <taxon>Ruegeria</taxon>
    </lineage>
</organism>
<keyword evidence="4" id="KW-0547">Nucleotide-binding</keyword>
<evidence type="ECO:0000313" key="14">
    <source>
        <dbReference type="Proteomes" id="UP001320899"/>
    </source>
</evidence>
<evidence type="ECO:0000313" key="13">
    <source>
        <dbReference type="EMBL" id="MCV2886858.1"/>
    </source>
</evidence>
<proteinExistence type="inferred from homology"/>
<comment type="catalytic activity">
    <reaction evidence="8">
        <text>L-tyrosyl-[protein] + ATP = O-phospho-L-tyrosyl-[protein] + ADP + H(+)</text>
        <dbReference type="Rhea" id="RHEA:10596"/>
        <dbReference type="Rhea" id="RHEA-COMP:10136"/>
        <dbReference type="Rhea" id="RHEA-COMP:20101"/>
        <dbReference type="ChEBI" id="CHEBI:15378"/>
        <dbReference type="ChEBI" id="CHEBI:30616"/>
        <dbReference type="ChEBI" id="CHEBI:46858"/>
        <dbReference type="ChEBI" id="CHEBI:61978"/>
        <dbReference type="ChEBI" id="CHEBI:456216"/>
        <dbReference type="EC" id="2.7.10.2"/>
    </reaction>
</comment>
<evidence type="ECO:0000256" key="6">
    <source>
        <dbReference type="ARBA" id="ARBA00022840"/>
    </source>
</evidence>
<dbReference type="Gene3D" id="3.40.50.300">
    <property type="entry name" value="P-loop containing nucleotide triphosphate hydrolases"/>
    <property type="match status" value="1"/>
</dbReference>
<evidence type="ECO:0000256" key="1">
    <source>
        <dbReference type="ARBA" id="ARBA00007316"/>
    </source>
</evidence>
<evidence type="ECO:0000256" key="5">
    <source>
        <dbReference type="ARBA" id="ARBA00022777"/>
    </source>
</evidence>
<feature type="coiled-coil region" evidence="9">
    <location>
        <begin position="239"/>
        <end position="305"/>
    </location>
</feature>
<comment type="similarity">
    <text evidence="1">Belongs to the CpsD/CapB family.</text>
</comment>
<dbReference type="Pfam" id="PF13614">
    <property type="entry name" value="AAA_31"/>
    <property type="match status" value="1"/>
</dbReference>
<name>A0ABT3ADY4_9RHOB</name>
<dbReference type="InterPro" id="IPR005702">
    <property type="entry name" value="Wzc-like_C"/>
</dbReference>
<keyword evidence="14" id="KW-1185">Reference proteome</keyword>
<dbReference type="InterPro" id="IPR025669">
    <property type="entry name" value="AAA_dom"/>
</dbReference>
<dbReference type="EMBL" id="JAOWLB010000001">
    <property type="protein sequence ID" value="MCV2886858.1"/>
    <property type="molecule type" value="Genomic_DNA"/>
</dbReference>
<evidence type="ECO:0000256" key="11">
    <source>
        <dbReference type="SAM" id="Phobius"/>
    </source>
</evidence>
<feature type="region of interest" description="Disordered" evidence="10">
    <location>
        <begin position="1"/>
        <end position="26"/>
    </location>
</feature>
<evidence type="ECO:0000256" key="8">
    <source>
        <dbReference type="ARBA" id="ARBA00051245"/>
    </source>
</evidence>